<dbReference type="VEuPathDB" id="VectorBase:SCAU003236"/>
<dbReference type="PANTHER" id="PTHR24260:SF136">
    <property type="entry name" value="GH08193P-RELATED"/>
    <property type="match status" value="1"/>
</dbReference>
<dbReference type="OrthoDB" id="10059102at2759"/>
<dbReference type="InterPro" id="IPR009003">
    <property type="entry name" value="Peptidase_S1_PA"/>
</dbReference>
<dbReference type="InterPro" id="IPR001314">
    <property type="entry name" value="Peptidase_S1A"/>
</dbReference>
<dbReference type="Pfam" id="PF00089">
    <property type="entry name" value="Trypsin"/>
    <property type="match status" value="1"/>
</dbReference>
<dbReference type="PROSITE" id="PS00134">
    <property type="entry name" value="TRYPSIN_HIS"/>
    <property type="match status" value="1"/>
</dbReference>
<dbReference type="InterPro" id="IPR051333">
    <property type="entry name" value="CLIP_Serine_Protease"/>
</dbReference>
<dbReference type="GO" id="GO:0004252">
    <property type="term" value="F:serine-type endopeptidase activity"/>
    <property type="evidence" value="ECO:0007669"/>
    <property type="project" value="InterPro"/>
</dbReference>
<feature type="chain" id="PRO_5013334775" description="Peptidase S1 domain-containing protein" evidence="3">
    <location>
        <begin position="16"/>
        <end position="263"/>
    </location>
</feature>
<dbReference type="PRINTS" id="PR00722">
    <property type="entry name" value="CHYMOTRYPSIN"/>
</dbReference>
<dbReference type="SMART" id="SM00020">
    <property type="entry name" value="Tryp_SPc"/>
    <property type="match status" value="1"/>
</dbReference>
<accession>A0A1I8NYN1</accession>
<protein>
    <recommendedName>
        <fullName evidence="4">Peptidase S1 domain-containing protein</fullName>
    </recommendedName>
</protein>
<dbReference type="SUPFAM" id="SSF50494">
    <property type="entry name" value="Trypsin-like serine proteases"/>
    <property type="match status" value="1"/>
</dbReference>
<keyword evidence="2" id="KW-0720">Serine protease</keyword>
<reference evidence="5" key="1">
    <citation type="submission" date="2020-05" db="UniProtKB">
        <authorList>
            <consortium name="EnsemblMetazoa"/>
        </authorList>
    </citation>
    <scope>IDENTIFICATION</scope>
    <source>
        <strain evidence="5">USDA</strain>
    </source>
</reference>
<organism evidence="5 6">
    <name type="scientific">Stomoxys calcitrans</name>
    <name type="common">Stable fly</name>
    <name type="synonym">Conops calcitrans</name>
    <dbReference type="NCBI Taxonomy" id="35570"/>
    <lineage>
        <taxon>Eukaryota</taxon>
        <taxon>Metazoa</taxon>
        <taxon>Ecdysozoa</taxon>
        <taxon>Arthropoda</taxon>
        <taxon>Hexapoda</taxon>
        <taxon>Insecta</taxon>
        <taxon>Pterygota</taxon>
        <taxon>Neoptera</taxon>
        <taxon>Endopterygota</taxon>
        <taxon>Diptera</taxon>
        <taxon>Brachycera</taxon>
        <taxon>Muscomorpha</taxon>
        <taxon>Muscoidea</taxon>
        <taxon>Muscidae</taxon>
        <taxon>Stomoxys</taxon>
    </lineage>
</organism>
<dbReference type="InterPro" id="IPR001254">
    <property type="entry name" value="Trypsin_dom"/>
</dbReference>
<dbReference type="PROSITE" id="PS50240">
    <property type="entry name" value="TRYPSIN_DOM"/>
    <property type="match status" value="1"/>
</dbReference>
<dbReference type="InterPro" id="IPR033116">
    <property type="entry name" value="TRYPSIN_SER"/>
</dbReference>
<dbReference type="EnsemblMetazoa" id="SCAU003236-RA">
    <property type="protein sequence ID" value="SCAU003236-PA"/>
    <property type="gene ID" value="SCAU003236"/>
</dbReference>
<evidence type="ECO:0000256" key="2">
    <source>
        <dbReference type="RuleBase" id="RU363034"/>
    </source>
</evidence>
<sequence length="263" mass="30288">MKIFFCILFVTLISSLPINQTCAGKSLQDVSYVVSIHFQKFDNQYDHQCLGAIIQEQIILTAAHCFYSCQNPKKFRLIINKNKKMNSSYYQEVATIVLHENFYPLQGNDIALVKLAVPMVLDGKFLKKLNYNHSESIEENVQGYAIGRNRSNVLKPNGSSNKSLEAMDNVYFKLIPLRIIDYNRCRQRKFVHLTRNELCTLAYETSGPCDGDSGGPLVNEYLNVQWGLLSYSRSMCKPHRIYVFTRLQPFVEWINKTMGEMLT</sequence>
<dbReference type="Gene3D" id="2.40.10.10">
    <property type="entry name" value="Trypsin-like serine proteases"/>
    <property type="match status" value="1"/>
</dbReference>
<dbReference type="FunFam" id="2.40.10.10:FF:000068">
    <property type="entry name" value="transmembrane protease serine 2"/>
    <property type="match status" value="1"/>
</dbReference>
<dbReference type="Proteomes" id="UP000095300">
    <property type="component" value="Unassembled WGS sequence"/>
</dbReference>
<dbReference type="PROSITE" id="PS00135">
    <property type="entry name" value="TRYPSIN_SER"/>
    <property type="match status" value="1"/>
</dbReference>
<dbReference type="STRING" id="35570.A0A1I8NYN1"/>
<keyword evidence="3" id="KW-0732">Signal</keyword>
<dbReference type="InterPro" id="IPR018114">
    <property type="entry name" value="TRYPSIN_HIS"/>
</dbReference>
<dbReference type="PANTHER" id="PTHR24260">
    <property type="match status" value="1"/>
</dbReference>
<dbReference type="KEGG" id="scac:106083270"/>
<name>A0A1I8NYN1_STOCA</name>
<dbReference type="GO" id="GO:0006508">
    <property type="term" value="P:proteolysis"/>
    <property type="evidence" value="ECO:0007669"/>
    <property type="project" value="UniProtKB-KW"/>
</dbReference>
<evidence type="ECO:0000313" key="6">
    <source>
        <dbReference type="Proteomes" id="UP000095300"/>
    </source>
</evidence>
<evidence type="ECO:0000256" key="3">
    <source>
        <dbReference type="SAM" id="SignalP"/>
    </source>
</evidence>
<keyword evidence="2" id="KW-0378">Hydrolase</keyword>
<dbReference type="AlphaFoldDB" id="A0A1I8NYN1"/>
<evidence type="ECO:0000313" key="5">
    <source>
        <dbReference type="EnsemblMetazoa" id="SCAU003236-PA"/>
    </source>
</evidence>
<feature type="domain" description="Peptidase S1" evidence="4">
    <location>
        <begin position="21"/>
        <end position="259"/>
    </location>
</feature>
<keyword evidence="1" id="KW-1015">Disulfide bond</keyword>
<gene>
    <name evidence="5" type="primary">106083270</name>
</gene>
<dbReference type="InterPro" id="IPR043504">
    <property type="entry name" value="Peptidase_S1_PA_chymotrypsin"/>
</dbReference>
<evidence type="ECO:0000256" key="1">
    <source>
        <dbReference type="ARBA" id="ARBA00023157"/>
    </source>
</evidence>
<proteinExistence type="predicted"/>
<feature type="signal peptide" evidence="3">
    <location>
        <begin position="1"/>
        <end position="15"/>
    </location>
</feature>
<keyword evidence="2" id="KW-0645">Protease</keyword>
<evidence type="ECO:0000259" key="4">
    <source>
        <dbReference type="PROSITE" id="PS50240"/>
    </source>
</evidence>
<keyword evidence="6" id="KW-1185">Reference proteome</keyword>